<sequence>MRGHEQSEKLRRVWVYPSILLERWKPKHSTNYGSRE</sequence>
<accession>A0AAD8Y2B3</accession>
<reference evidence="1" key="1">
    <citation type="submission" date="2023-06" db="EMBL/GenBank/DDBJ databases">
        <title>Survivors Of The Sea: Transcriptome response of Skeletonema marinoi to long-term dormancy.</title>
        <authorList>
            <person name="Pinder M.I.M."/>
            <person name="Kourtchenko O."/>
            <person name="Robertson E.K."/>
            <person name="Larsson T."/>
            <person name="Maumus F."/>
            <person name="Osuna-Cruz C.M."/>
            <person name="Vancaester E."/>
            <person name="Stenow R."/>
            <person name="Vandepoele K."/>
            <person name="Ploug H."/>
            <person name="Bruchert V."/>
            <person name="Godhe A."/>
            <person name="Topel M."/>
        </authorList>
    </citation>
    <scope>NUCLEOTIDE SEQUENCE</scope>
    <source>
        <strain evidence="1">R05AC</strain>
    </source>
</reference>
<gene>
    <name evidence="1" type="ORF">QTG54_011811</name>
</gene>
<dbReference type="AlphaFoldDB" id="A0AAD8Y2B3"/>
<keyword evidence="2" id="KW-1185">Reference proteome</keyword>
<dbReference type="Proteomes" id="UP001224775">
    <property type="component" value="Unassembled WGS sequence"/>
</dbReference>
<comment type="caution">
    <text evidence="1">The sequence shown here is derived from an EMBL/GenBank/DDBJ whole genome shotgun (WGS) entry which is preliminary data.</text>
</comment>
<protein>
    <submittedName>
        <fullName evidence="1">Uncharacterized protein</fullName>
    </submittedName>
</protein>
<evidence type="ECO:0000313" key="1">
    <source>
        <dbReference type="EMBL" id="KAK1737525.1"/>
    </source>
</evidence>
<evidence type="ECO:0000313" key="2">
    <source>
        <dbReference type="Proteomes" id="UP001224775"/>
    </source>
</evidence>
<name>A0AAD8Y2B3_9STRA</name>
<dbReference type="EMBL" id="JATAAI010000025">
    <property type="protein sequence ID" value="KAK1737525.1"/>
    <property type="molecule type" value="Genomic_DNA"/>
</dbReference>
<proteinExistence type="predicted"/>
<organism evidence="1 2">
    <name type="scientific">Skeletonema marinoi</name>
    <dbReference type="NCBI Taxonomy" id="267567"/>
    <lineage>
        <taxon>Eukaryota</taxon>
        <taxon>Sar</taxon>
        <taxon>Stramenopiles</taxon>
        <taxon>Ochrophyta</taxon>
        <taxon>Bacillariophyta</taxon>
        <taxon>Coscinodiscophyceae</taxon>
        <taxon>Thalassiosirophycidae</taxon>
        <taxon>Thalassiosirales</taxon>
        <taxon>Skeletonemataceae</taxon>
        <taxon>Skeletonema</taxon>
        <taxon>Skeletonema marinoi-dohrnii complex</taxon>
    </lineage>
</organism>